<keyword evidence="2" id="KW-0808">Transferase</keyword>
<dbReference type="Gene3D" id="3.40.50.2000">
    <property type="entry name" value="Glycogen Phosphorylase B"/>
    <property type="match status" value="2"/>
</dbReference>
<dbReference type="OMA" id="FAFTINQ"/>
<dbReference type="PANTHER" id="PTHR11926:SF1412">
    <property type="entry name" value="UDP-GLYCOSYLTRANSFERASE 83A1-LIKE"/>
    <property type="match status" value="1"/>
</dbReference>
<dbReference type="GO" id="GO:0080044">
    <property type="term" value="F:quercetin 7-O-glucosyltransferase activity"/>
    <property type="evidence" value="ECO:0007669"/>
    <property type="project" value="TreeGrafter"/>
</dbReference>
<accession>A0A834YNH0</accession>
<dbReference type="Pfam" id="PF00201">
    <property type="entry name" value="UDPGT"/>
    <property type="match status" value="1"/>
</dbReference>
<sequence>MGMRPHVLVVPFPAQGHVMPLMKLSHRLIDRGVKVTFVNTEFIHAQIMAALPGKGEEHCGIHLVSISDGLELENERKDALELMGTIPRVMPGNLEDLIRKILQEDDEQIDCIIVDTTLGWALEVAVKMGIKRAAFSPYAVGLLALDLQFPKLMEDGIVDSNGTTVKDEVIKLSPGMPDMKTTEIMWNCPDNPITQEIMLGFAFTINQAVKLSNWVLCNSFYELDPLIHDLIPNLLPVGPLLMSNRLDQPAGSFWPEDSTCLSWLDKQSPCSVIYVAFGSMTIFSQHQFEELALGLELVGRPFLWVVRSDLTAGSDIVYPDGFRDRVAHHGKIVKWAPQQKVLAHPSTACFLTHCGWNSTTEGLSMGVPFISWPYYVDQFYNERCICDVWKVGLGLSPDKDGIISRHEIKSKVERLLCDQGIRKNVLELKEIARKSVSEGGSSSKNLEEFIEQIKC</sequence>
<reference evidence="4 5" key="1">
    <citation type="submission" date="2020-04" db="EMBL/GenBank/DDBJ databases">
        <title>Plant Genome Project.</title>
        <authorList>
            <person name="Zhang R.-G."/>
        </authorList>
    </citation>
    <scope>NUCLEOTIDE SEQUENCE [LARGE SCALE GENOMIC DNA]</scope>
    <source>
        <strain evidence="4">YNK0</strain>
        <tissue evidence="4">Leaf</tissue>
    </source>
</reference>
<dbReference type="Proteomes" id="UP000655225">
    <property type="component" value="Unassembled WGS sequence"/>
</dbReference>
<evidence type="ECO:0000313" key="5">
    <source>
        <dbReference type="Proteomes" id="UP000655225"/>
    </source>
</evidence>
<dbReference type="CDD" id="cd03784">
    <property type="entry name" value="GT1_Gtf-like"/>
    <property type="match status" value="1"/>
</dbReference>
<dbReference type="FunFam" id="3.40.50.2000:FF:000061">
    <property type="entry name" value="UDP-glycosyltransferase 83A1"/>
    <property type="match status" value="1"/>
</dbReference>
<dbReference type="AlphaFoldDB" id="A0A834YNH0"/>
<evidence type="ECO:0000259" key="3">
    <source>
        <dbReference type="Pfam" id="PF26168"/>
    </source>
</evidence>
<organism evidence="4 5">
    <name type="scientific">Tetracentron sinense</name>
    <name type="common">Spur-leaf</name>
    <dbReference type="NCBI Taxonomy" id="13715"/>
    <lineage>
        <taxon>Eukaryota</taxon>
        <taxon>Viridiplantae</taxon>
        <taxon>Streptophyta</taxon>
        <taxon>Embryophyta</taxon>
        <taxon>Tracheophyta</taxon>
        <taxon>Spermatophyta</taxon>
        <taxon>Magnoliopsida</taxon>
        <taxon>Trochodendrales</taxon>
        <taxon>Trochodendraceae</taxon>
        <taxon>Tetracentron</taxon>
    </lineage>
</organism>
<feature type="domain" description="Glycosyltransferase N-terminal" evidence="3">
    <location>
        <begin position="7"/>
        <end position="53"/>
    </location>
</feature>
<evidence type="ECO:0000313" key="4">
    <source>
        <dbReference type="EMBL" id="KAF8389723.1"/>
    </source>
</evidence>
<evidence type="ECO:0000256" key="2">
    <source>
        <dbReference type="ARBA" id="ARBA00022679"/>
    </source>
</evidence>
<evidence type="ECO:0000256" key="1">
    <source>
        <dbReference type="ARBA" id="ARBA00009995"/>
    </source>
</evidence>
<dbReference type="EMBL" id="JABCRI010000018">
    <property type="protein sequence ID" value="KAF8389723.1"/>
    <property type="molecule type" value="Genomic_DNA"/>
</dbReference>
<dbReference type="Pfam" id="PF26168">
    <property type="entry name" value="Glyco_transf_N"/>
    <property type="match status" value="1"/>
</dbReference>
<dbReference type="InterPro" id="IPR058980">
    <property type="entry name" value="Glyco_transf_N"/>
</dbReference>
<gene>
    <name evidence="4" type="ORF">HHK36_024242</name>
</gene>
<dbReference type="SUPFAM" id="SSF53756">
    <property type="entry name" value="UDP-Glycosyltransferase/glycogen phosphorylase"/>
    <property type="match status" value="1"/>
</dbReference>
<proteinExistence type="inferred from homology"/>
<keyword evidence="5" id="KW-1185">Reference proteome</keyword>
<name>A0A834YNH0_TETSI</name>
<dbReference type="OrthoDB" id="5835829at2759"/>
<dbReference type="FunFam" id="3.40.50.2000:FF:000108">
    <property type="entry name" value="UDP-glycosyltransferase 83A1"/>
    <property type="match status" value="1"/>
</dbReference>
<comment type="similarity">
    <text evidence="1">Belongs to the UDP-glycosyltransferase family.</text>
</comment>
<protein>
    <recommendedName>
        <fullName evidence="3">Glycosyltransferase N-terminal domain-containing protein</fullName>
    </recommendedName>
</protein>
<dbReference type="InterPro" id="IPR002213">
    <property type="entry name" value="UDP_glucos_trans"/>
</dbReference>
<dbReference type="PANTHER" id="PTHR11926">
    <property type="entry name" value="GLUCOSYL/GLUCURONOSYL TRANSFERASES"/>
    <property type="match status" value="1"/>
</dbReference>
<dbReference type="GO" id="GO:0080043">
    <property type="term" value="F:quercetin 3-O-glucosyltransferase activity"/>
    <property type="evidence" value="ECO:0007669"/>
    <property type="project" value="TreeGrafter"/>
</dbReference>
<comment type="caution">
    <text evidence="4">The sequence shown here is derived from an EMBL/GenBank/DDBJ whole genome shotgun (WGS) entry which is preliminary data.</text>
</comment>